<dbReference type="InterPro" id="IPR050512">
    <property type="entry name" value="Sulf_AdTrans/APS_kinase"/>
</dbReference>
<dbReference type="InterPro" id="IPR002891">
    <property type="entry name" value="APS"/>
</dbReference>
<feature type="domain" description="APS kinase" evidence="8">
    <location>
        <begin position="25"/>
        <end position="173"/>
    </location>
</feature>
<keyword evidence="6" id="KW-0597">Phosphoprotein</keyword>
<dbReference type="NCBIfam" id="TIGR00455">
    <property type="entry name" value="apsK"/>
    <property type="match status" value="1"/>
</dbReference>
<gene>
    <name evidence="6 9" type="primary">cysC</name>
    <name evidence="9" type="ORF">GCM10023188_18360</name>
</gene>
<dbReference type="PANTHER" id="PTHR42700">
    <property type="entry name" value="SULFATE ADENYLYLTRANSFERASE"/>
    <property type="match status" value="1"/>
</dbReference>
<dbReference type="InterPro" id="IPR059117">
    <property type="entry name" value="APS_kinase_dom"/>
</dbReference>
<dbReference type="PANTHER" id="PTHR42700:SF1">
    <property type="entry name" value="SULFATE ADENYLYLTRANSFERASE"/>
    <property type="match status" value="1"/>
</dbReference>
<comment type="pathway">
    <text evidence="6 7">Sulfur metabolism; hydrogen sulfide biosynthesis; sulfite from sulfate: step 2/3.</text>
</comment>
<evidence type="ECO:0000256" key="1">
    <source>
        <dbReference type="ARBA" id="ARBA00001823"/>
    </source>
</evidence>
<comment type="function">
    <text evidence="6 7">Catalyzes the synthesis of activated sulfate.</text>
</comment>
<protein>
    <recommendedName>
        <fullName evidence="2 6">Adenylyl-sulfate kinase</fullName>
        <ecNumber evidence="2 6">2.7.1.25</ecNumber>
    </recommendedName>
    <alternativeName>
        <fullName evidence="6">APS kinase</fullName>
    </alternativeName>
    <alternativeName>
        <fullName evidence="6">ATP adenosine-5'-phosphosulfate 3'-phosphotransferase</fullName>
    </alternativeName>
    <alternativeName>
        <fullName evidence="6">Adenosine-5'-phosphosulfate kinase</fullName>
    </alternativeName>
</protein>
<evidence type="ECO:0000256" key="4">
    <source>
        <dbReference type="ARBA" id="ARBA00022741"/>
    </source>
</evidence>
<accession>A0ABP8LK23</accession>
<feature type="binding site" evidence="6">
    <location>
        <begin position="31"/>
        <end position="38"/>
    </location>
    <ligand>
        <name>ATP</name>
        <dbReference type="ChEBI" id="CHEBI:30616"/>
    </ligand>
</feature>
<dbReference type="Pfam" id="PF01583">
    <property type="entry name" value="APS_kinase"/>
    <property type="match status" value="1"/>
</dbReference>
<evidence type="ECO:0000256" key="3">
    <source>
        <dbReference type="ARBA" id="ARBA00022679"/>
    </source>
</evidence>
<dbReference type="SUPFAM" id="SSF52540">
    <property type="entry name" value="P-loop containing nucleoside triphosphate hydrolases"/>
    <property type="match status" value="1"/>
</dbReference>
<evidence type="ECO:0000256" key="2">
    <source>
        <dbReference type="ARBA" id="ARBA00012121"/>
    </source>
</evidence>
<evidence type="ECO:0000313" key="10">
    <source>
        <dbReference type="Proteomes" id="UP001500552"/>
    </source>
</evidence>
<sequence length="216" mass="24262">MKHLYPFYSKVRPEQRKDMMQQEPWLIWLTGLSGSGKSTLAVGLEHYLFQKGYKVYLLDGDNMRSGLNSDLGFTRQDRKENVRRVSEVAKLMLDAGLVVIGAFISPYEVERALVRETVGSDRYTEVYINCPLQVCEQRDVKGLYDKAQRGLIPAFTGVSAPYEVPAAPDVIVKTAEESVEDSLRKLIEVVEPLLVKQQQVKHKPDVRGMGITGAAS</sequence>
<evidence type="ECO:0000256" key="7">
    <source>
        <dbReference type="RuleBase" id="RU004347"/>
    </source>
</evidence>
<name>A0ABP8LK23_9BACT</name>
<feature type="active site" description="Phosphoserine intermediate" evidence="6">
    <location>
        <position position="105"/>
    </location>
</feature>
<keyword evidence="3 6" id="KW-0808">Transferase</keyword>
<comment type="catalytic activity">
    <reaction evidence="1 6 7">
        <text>adenosine 5'-phosphosulfate + ATP = 3'-phosphoadenylyl sulfate + ADP + H(+)</text>
        <dbReference type="Rhea" id="RHEA:24152"/>
        <dbReference type="ChEBI" id="CHEBI:15378"/>
        <dbReference type="ChEBI" id="CHEBI:30616"/>
        <dbReference type="ChEBI" id="CHEBI:58243"/>
        <dbReference type="ChEBI" id="CHEBI:58339"/>
        <dbReference type="ChEBI" id="CHEBI:456216"/>
        <dbReference type="EC" id="2.7.1.25"/>
    </reaction>
</comment>
<organism evidence="9 10">
    <name type="scientific">Pontibacter saemangeumensis</name>
    <dbReference type="NCBI Taxonomy" id="1084525"/>
    <lineage>
        <taxon>Bacteria</taxon>
        <taxon>Pseudomonadati</taxon>
        <taxon>Bacteroidota</taxon>
        <taxon>Cytophagia</taxon>
        <taxon>Cytophagales</taxon>
        <taxon>Hymenobacteraceae</taxon>
        <taxon>Pontibacter</taxon>
    </lineage>
</organism>
<dbReference type="RefSeq" id="WP_345158494.1">
    <property type="nucleotide sequence ID" value="NZ_BAABHC010000009.1"/>
</dbReference>
<dbReference type="HAMAP" id="MF_00065">
    <property type="entry name" value="Adenylyl_sulf_kinase"/>
    <property type="match status" value="1"/>
</dbReference>
<evidence type="ECO:0000256" key="5">
    <source>
        <dbReference type="ARBA" id="ARBA00022840"/>
    </source>
</evidence>
<dbReference type="EC" id="2.7.1.25" evidence="2 6"/>
<keyword evidence="5 6" id="KW-0067">ATP-binding</keyword>
<keyword evidence="10" id="KW-1185">Reference proteome</keyword>
<dbReference type="InterPro" id="IPR027417">
    <property type="entry name" value="P-loop_NTPase"/>
</dbReference>
<keyword evidence="4 6" id="KW-0547">Nucleotide-binding</keyword>
<dbReference type="GO" id="GO:0016301">
    <property type="term" value="F:kinase activity"/>
    <property type="evidence" value="ECO:0007669"/>
    <property type="project" value="UniProtKB-KW"/>
</dbReference>
<evidence type="ECO:0000313" key="9">
    <source>
        <dbReference type="EMBL" id="GAA4431116.1"/>
    </source>
</evidence>
<dbReference type="EMBL" id="BAABHC010000009">
    <property type="protein sequence ID" value="GAA4431116.1"/>
    <property type="molecule type" value="Genomic_DNA"/>
</dbReference>
<comment type="caution">
    <text evidence="9">The sequence shown here is derived from an EMBL/GenBank/DDBJ whole genome shotgun (WGS) entry which is preliminary data.</text>
</comment>
<dbReference type="Proteomes" id="UP001500552">
    <property type="component" value="Unassembled WGS sequence"/>
</dbReference>
<dbReference type="CDD" id="cd02027">
    <property type="entry name" value="APSK"/>
    <property type="match status" value="1"/>
</dbReference>
<evidence type="ECO:0000256" key="6">
    <source>
        <dbReference type="HAMAP-Rule" id="MF_00065"/>
    </source>
</evidence>
<dbReference type="NCBIfam" id="NF003013">
    <property type="entry name" value="PRK03846.1"/>
    <property type="match status" value="1"/>
</dbReference>
<comment type="similarity">
    <text evidence="6 7">Belongs to the APS kinase family.</text>
</comment>
<dbReference type="Gene3D" id="3.40.50.300">
    <property type="entry name" value="P-loop containing nucleotide triphosphate hydrolases"/>
    <property type="match status" value="1"/>
</dbReference>
<proteinExistence type="inferred from homology"/>
<reference evidence="10" key="1">
    <citation type="journal article" date="2019" name="Int. J. Syst. Evol. Microbiol.">
        <title>The Global Catalogue of Microorganisms (GCM) 10K type strain sequencing project: providing services to taxonomists for standard genome sequencing and annotation.</title>
        <authorList>
            <consortium name="The Broad Institute Genomics Platform"/>
            <consortium name="The Broad Institute Genome Sequencing Center for Infectious Disease"/>
            <person name="Wu L."/>
            <person name="Ma J."/>
        </authorList>
    </citation>
    <scope>NUCLEOTIDE SEQUENCE [LARGE SCALE GENOMIC DNA]</scope>
    <source>
        <strain evidence="10">JCM 17926</strain>
    </source>
</reference>
<keyword evidence="6 7" id="KW-0418">Kinase</keyword>
<evidence type="ECO:0000259" key="8">
    <source>
        <dbReference type="Pfam" id="PF01583"/>
    </source>
</evidence>